<evidence type="ECO:0000259" key="2">
    <source>
        <dbReference type="PROSITE" id="PS50937"/>
    </source>
</evidence>
<dbReference type="PROSITE" id="PS50937">
    <property type="entry name" value="HTH_MERR_2"/>
    <property type="match status" value="1"/>
</dbReference>
<evidence type="ECO:0000313" key="4">
    <source>
        <dbReference type="Proteomes" id="UP000008366"/>
    </source>
</evidence>
<dbReference type="InterPro" id="IPR000551">
    <property type="entry name" value="MerR-type_HTH_dom"/>
</dbReference>
<dbReference type="OrthoDB" id="9802039at2"/>
<dbReference type="SUPFAM" id="SSF46955">
    <property type="entry name" value="Putative DNA-binding domain"/>
    <property type="match status" value="1"/>
</dbReference>
<dbReference type="STRING" id="1184609.KILIM_031_00490"/>
<dbReference type="eggNOG" id="COG0789">
    <property type="taxonomic scope" value="Bacteria"/>
</dbReference>
<dbReference type="Pfam" id="PF13411">
    <property type="entry name" value="MerR_1"/>
    <property type="match status" value="1"/>
</dbReference>
<proteinExistence type="predicted"/>
<dbReference type="EMBL" id="BAHD01000031">
    <property type="protein sequence ID" value="GAB96077.1"/>
    <property type="molecule type" value="Genomic_DNA"/>
</dbReference>
<protein>
    <submittedName>
        <fullName evidence="3">Putative transcriptional regulator</fullName>
    </submittedName>
</protein>
<evidence type="ECO:0000256" key="1">
    <source>
        <dbReference type="ARBA" id="ARBA00023125"/>
    </source>
</evidence>
<dbReference type="SMART" id="SM00422">
    <property type="entry name" value="HTH_MERR"/>
    <property type="match status" value="1"/>
</dbReference>
<dbReference type="RefSeq" id="WP_006592609.1">
    <property type="nucleotide sequence ID" value="NZ_BAHD01000031.1"/>
</dbReference>
<organism evidence="3 4">
    <name type="scientific">Kineosphaera limosa NBRC 100340</name>
    <dbReference type="NCBI Taxonomy" id="1184609"/>
    <lineage>
        <taxon>Bacteria</taxon>
        <taxon>Bacillati</taxon>
        <taxon>Actinomycetota</taxon>
        <taxon>Actinomycetes</taxon>
        <taxon>Micrococcales</taxon>
        <taxon>Dermatophilaceae</taxon>
        <taxon>Kineosphaera</taxon>
    </lineage>
</organism>
<sequence>MLSIGEIAHRTGVSRRMLRHWEQQGLIEPARTDPATGYRRYEPTQVGRVNAVATLRDSGFGLEDIRVLLDPALGRGGLESVLRAQERDLVQQIDEATVRLTRVRHRLDTLETRAREVAMNITRQSLPSLSLRGLQASVRDETDIPAAVTQLRERLGGDIEGAAALALVFDGTDDDQITVTVGFAHSGETAEGTRDAIVAPITIAGVEDGVSVHFVERPSDVSDAWVVIDSHLETVGLHSYGVYRQLVAADGAVTLQAGVRPLPPDCASPGA</sequence>
<dbReference type="AlphaFoldDB" id="K6WVD8"/>
<dbReference type="PANTHER" id="PTHR30204:SF97">
    <property type="entry name" value="MERR FAMILY REGULATORY PROTEIN"/>
    <property type="match status" value="1"/>
</dbReference>
<dbReference type="PROSITE" id="PS00552">
    <property type="entry name" value="HTH_MERR_1"/>
    <property type="match status" value="1"/>
</dbReference>
<dbReference type="GO" id="GO:0003677">
    <property type="term" value="F:DNA binding"/>
    <property type="evidence" value="ECO:0007669"/>
    <property type="project" value="UniProtKB-KW"/>
</dbReference>
<evidence type="ECO:0000313" key="3">
    <source>
        <dbReference type="EMBL" id="GAB96077.1"/>
    </source>
</evidence>
<keyword evidence="4" id="KW-1185">Reference proteome</keyword>
<dbReference type="PANTHER" id="PTHR30204">
    <property type="entry name" value="REDOX-CYCLING DRUG-SENSING TRANSCRIPTIONAL ACTIVATOR SOXR"/>
    <property type="match status" value="1"/>
</dbReference>
<feature type="domain" description="HTH merR-type" evidence="2">
    <location>
        <begin position="1"/>
        <end position="71"/>
    </location>
</feature>
<dbReference type="Gene3D" id="1.10.1660.10">
    <property type="match status" value="1"/>
</dbReference>
<comment type="caution">
    <text evidence="3">The sequence shown here is derived from an EMBL/GenBank/DDBJ whole genome shotgun (WGS) entry which is preliminary data.</text>
</comment>
<dbReference type="Proteomes" id="UP000008366">
    <property type="component" value="Unassembled WGS sequence"/>
</dbReference>
<dbReference type="GO" id="GO:0003700">
    <property type="term" value="F:DNA-binding transcription factor activity"/>
    <property type="evidence" value="ECO:0007669"/>
    <property type="project" value="InterPro"/>
</dbReference>
<reference evidence="3 4" key="1">
    <citation type="submission" date="2012-08" db="EMBL/GenBank/DDBJ databases">
        <title>Whole genome shotgun sequence of Kineosphaera limosa NBRC 100340.</title>
        <authorList>
            <person name="Yoshida I."/>
            <person name="Isaki S."/>
            <person name="Hosoyama A."/>
            <person name="Tsuchikane K."/>
            <person name="Katsumata H."/>
            <person name="Ando Y."/>
            <person name="Ohji S."/>
            <person name="Hamada M."/>
            <person name="Tamura T."/>
            <person name="Yamazoe A."/>
            <person name="Yamazaki S."/>
            <person name="Fujita N."/>
        </authorList>
    </citation>
    <scope>NUCLEOTIDE SEQUENCE [LARGE SCALE GENOMIC DNA]</scope>
    <source>
        <strain evidence="3 4">NBRC 100340</strain>
    </source>
</reference>
<keyword evidence="1" id="KW-0238">DNA-binding</keyword>
<name>K6WVD8_9MICO</name>
<accession>K6WVD8</accession>
<gene>
    <name evidence="3" type="ORF">KILIM_031_00490</name>
</gene>
<dbReference type="InterPro" id="IPR009061">
    <property type="entry name" value="DNA-bd_dom_put_sf"/>
</dbReference>
<dbReference type="InterPro" id="IPR047057">
    <property type="entry name" value="MerR_fam"/>
</dbReference>